<organism evidence="1 2">
    <name type="scientific">Pengzhenrongella sicca</name>
    <dbReference type="NCBI Taxonomy" id="2819238"/>
    <lineage>
        <taxon>Bacteria</taxon>
        <taxon>Bacillati</taxon>
        <taxon>Actinomycetota</taxon>
        <taxon>Actinomycetes</taxon>
        <taxon>Micrococcales</taxon>
        <taxon>Pengzhenrongella</taxon>
    </lineage>
</organism>
<dbReference type="KEGG" id="psic:J4E96_08970"/>
<dbReference type="EMBL" id="CP071868">
    <property type="protein sequence ID" value="QTE31030.1"/>
    <property type="molecule type" value="Genomic_DNA"/>
</dbReference>
<evidence type="ECO:0000313" key="2">
    <source>
        <dbReference type="Proteomes" id="UP000663937"/>
    </source>
</evidence>
<evidence type="ECO:0000313" key="1">
    <source>
        <dbReference type="EMBL" id="QTE31030.1"/>
    </source>
</evidence>
<name>A0A8A4ZG71_9MICO</name>
<dbReference type="Proteomes" id="UP000663937">
    <property type="component" value="Chromosome"/>
</dbReference>
<keyword evidence="2" id="KW-1185">Reference proteome</keyword>
<dbReference type="InterPro" id="IPR029044">
    <property type="entry name" value="Nucleotide-diphossugar_trans"/>
</dbReference>
<proteinExistence type="predicted"/>
<dbReference type="SUPFAM" id="SSF53448">
    <property type="entry name" value="Nucleotide-diphospho-sugar transferases"/>
    <property type="match status" value="1"/>
</dbReference>
<accession>A0A8A4ZG71</accession>
<reference evidence="1" key="1">
    <citation type="submission" date="2021-03" db="EMBL/GenBank/DDBJ databases">
        <title>Pengzhenrongella sicca gen. nov., sp. nov., a new member of suborder Micrococcineae isolated from High-Arctic tundra soil.</title>
        <authorList>
            <person name="Peng F."/>
        </authorList>
    </citation>
    <scope>NUCLEOTIDE SEQUENCE</scope>
    <source>
        <strain evidence="1">LRZ-2</strain>
    </source>
</reference>
<protein>
    <recommendedName>
        <fullName evidence="3">Peptidoglycan-binding protein</fullName>
    </recommendedName>
</protein>
<gene>
    <name evidence="1" type="ORF">J4E96_08970</name>
</gene>
<dbReference type="RefSeq" id="WP_227425414.1">
    <property type="nucleotide sequence ID" value="NZ_CP071868.1"/>
</dbReference>
<dbReference type="AlphaFoldDB" id="A0A8A4ZG71"/>
<evidence type="ECO:0008006" key="3">
    <source>
        <dbReference type="Google" id="ProtNLM"/>
    </source>
</evidence>
<sequence>MTQRRTRRAIVLLTVTLIVVLAVLVGGAGLALRGAPRPAASPSIAPVATTTVTRTDLTQSESFDGTLAYGAVTALKGTGDGILTALPAVGDIVDRGSVIYRVNDRPVPVFLGDTPLFRSLDLGAVTAAPVDPGADPTIPPVAPPPPPAPIIGADVAMVAANLAALGYPAAGVSSDPHEARWSRALSRALGRWQKSVGLEATGTLAPGAIVVLPGKARVSSVAAQVGDAVAGEVLSLTGTSKAVSAPVKSTDVALFAVGTAVSIGLPDGRSVPGTVSAISTMVVTTSNEEGTVDVPTMDVTIAPVDPAAVDGLDYAAVKVTVVVGSHPGVLAAPVEVLLALKGGGYAVQLPSGDLVPVTTGMFAQDLVELSGDGITEGLTVVTAS</sequence>